<evidence type="ECO:0000313" key="2">
    <source>
        <dbReference type="Proteomes" id="UP001344906"/>
    </source>
</evidence>
<protein>
    <submittedName>
        <fullName evidence="1">Uncharacterized protein</fullName>
    </submittedName>
</protein>
<sequence>MCLFCGQKWVNVTLFNASGLTIPQGYGEISSNGDRVTAKIQDGQDFDYALFTELLQQAARTL</sequence>
<proteinExistence type="predicted"/>
<evidence type="ECO:0000313" key="1">
    <source>
        <dbReference type="EMBL" id="GLV55408.1"/>
    </source>
</evidence>
<organism evidence="1 2">
    <name type="scientific">Dictyobacter halimunensis</name>
    <dbReference type="NCBI Taxonomy" id="3026934"/>
    <lineage>
        <taxon>Bacteria</taxon>
        <taxon>Bacillati</taxon>
        <taxon>Chloroflexota</taxon>
        <taxon>Ktedonobacteria</taxon>
        <taxon>Ktedonobacterales</taxon>
        <taxon>Dictyobacteraceae</taxon>
        <taxon>Dictyobacter</taxon>
    </lineage>
</organism>
<comment type="caution">
    <text evidence="1">The sequence shown here is derived from an EMBL/GenBank/DDBJ whole genome shotgun (WGS) entry which is preliminary data.</text>
</comment>
<name>A0ABQ6FMF2_9CHLR</name>
<accession>A0ABQ6FMF2</accession>
<dbReference type="EMBL" id="BSRI01000001">
    <property type="protein sequence ID" value="GLV55408.1"/>
    <property type="molecule type" value="Genomic_DNA"/>
</dbReference>
<gene>
    <name evidence="1" type="ORF">KDH_22520</name>
</gene>
<dbReference type="Proteomes" id="UP001344906">
    <property type="component" value="Unassembled WGS sequence"/>
</dbReference>
<keyword evidence="2" id="KW-1185">Reference proteome</keyword>
<reference evidence="1 2" key="1">
    <citation type="submission" date="2023-02" db="EMBL/GenBank/DDBJ databases">
        <title>Dictyobacter halimunensis sp. nov., a new member of the class Ktedonobacteria from forest soil in a geothermal area.</title>
        <authorList>
            <person name="Rachmania M.K."/>
            <person name="Ningsih F."/>
            <person name="Sakai Y."/>
            <person name="Yabe S."/>
            <person name="Yokota A."/>
            <person name="Sjamsuridzal W."/>
        </authorList>
    </citation>
    <scope>NUCLEOTIDE SEQUENCE [LARGE SCALE GENOMIC DNA]</scope>
    <source>
        <strain evidence="1 2">S3.2.2.5</strain>
    </source>
</reference>